<keyword evidence="1" id="KW-0472">Membrane</keyword>
<name>A0A7J7ZXG3_MYOMY</name>
<protein>
    <submittedName>
        <fullName evidence="2">Uncharacterized protein</fullName>
    </submittedName>
</protein>
<evidence type="ECO:0000313" key="2">
    <source>
        <dbReference type="EMBL" id="KAF6378745.1"/>
    </source>
</evidence>
<keyword evidence="1" id="KW-1133">Transmembrane helix</keyword>
<reference evidence="2 3" key="1">
    <citation type="journal article" date="2020" name="Nature">
        <title>Six reference-quality genomes reveal evolution of bat adaptations.</title>
        <authorList>
            <person name="Jebb D."/>
            <person name="Huang Z."/>
            <person name="Pippel M."/>
            <person name="Hughes G.M."/>
            <person name="Lavrichenko K."/>
            <person name="Devanna P."/>
            <person name="Winkler S."/>
            <person name="Jermiin L.S."/>
            <person name="Skirmuntt E.C."/>
            <person name="Katzourakis A."/>
            <person name="Burkitt-Gray L."/>
            <person name="Ray D.A."/>
            <person name="Sullivan K.A.M."/>
            <person name="Roscito J.G."/>
            <person name="Kirilenko B.M."/>
            <person name="Davalos L.M."/>
            <person name="Corthals A.P."/>
            <person name="Power M.L."/>
            <person name="Jones G."/>
            <person name="Ransome R.D."/>
            <person name="Dechmann D.K.N."/>
            <person name="Locatelli A.G."/>
            <person name="Puechmaille S.J."/>
            <person name="Fedrigo O."/>
            <person name="Jarvis E.D."/>
            <person name="Hiller M."/>
            <person name="Vernes S.C."/>
            <person name="Myers E.W."/>
            <person name="Teeling E.C."/>
        </authorList>
    </citation>
    <scope>NUCLEOTIDE SEQUENCE [LARGE SCALE GENOMIC DNA]</scope>
    <source>
        <strain evidence="2">MMyoMyo1</strain>
        <tissue evidence="2">Flight muscle</tissue>
    </source>
</reference>
<dbReference type="EMBL" id="JABWUV010000002">
    <property type="protein sequence ID" value="KAF6378745.1"/>
    <property type="molecule type" value="Genomic_DNA"/>
</dbReference>
<dbReference type="AlphaFoldDB" id="A0A7J7ZXG3"/>
<organism evidence="2 3">
    <name type="scientific">Myotis myotis</name>
    <name type="common">Greater mouse-eared bat</name>
    <name type="synonym">Vespertilio myotis</name>
    <dbReference type="NCBI Taxonomy" id="51298"/>
    <lineage>
        <taxon>Eukaryota</taxon>
        <taxon>Metazoa</taxon>
        <taxon>Chordata</taxon>
        <taxon>Craniata</taxon>
        <taxon>Vertebrata</taxon>
        <taxon>Euteleostomi</taxon>
        <taxon>Mammalia</taxon>
        <taxon>Eutheria</taxon>
        <taxon>Laurasiatheria</taxon>
        <taxon>Chiroptera</taxon>
        <taxon>Yangochiroptera</taxon>
        <taxon>Vespertilionidae</taxon>
        <taxon>Myotis</taxon>
    </lineage>
</organism>
<comment type="caution">
    <text evidence="2">The sequence shown here is derived from an EMBL/GenBank/DDBJ whole genome shotgun (WGS) entry which is preliminary data.</text>
</comment>
<evidence type="ECO:0000256" key="1">
    <source>
        <dbReference type="SAM" id="Phobius"/>
    </source>
</evidence>
<evidence type="ECO:0000313" key="3">
    <source>
        <dbReference type="Proteomes" id="UP000527355"/>
    </source>
</evidence>
<keyword evidence="3" id="KW-1185">Reference proteome</keyword>
<dbReference type="Proteomes" id="UP000527355">
    <property type="component" value="Unassembled WGS sequence"/>
</dbReference>
<feature type="transmembrane region" description="Helical" evidence="1">
    <location>
        <begin position="94"/>
        <end position="113"/>
    </location>
</feature>
<sequence>MNSHPGRKEKCTQCLKPILTLRITYELSAYTGSHNWSWPPSTSPLHCLFFLSSCFGHTEFAVSHTLPAASCSCALLMLFLCLECPPQFQPPDRFLFFLILSGSIISPAVFTTMPGRHRHLHFPHFVLKPPVLCLLHCNCPFPKTL</sequence>
<accession>A0A7J7ZXG3</accession>
<keyword evidence="1" id="KW-0812">Transmembrane</keyword>
<feature type="transmembrane region" description="Helical" evidence="1">
    <location>
        <begin position="60"/>
        <end position="82"/>
    </location>
</feature>
<gene>
    <name evidence="2" type="ORF">mMyoMyo1_009667</name>
</gene>
<proteinExistence type="predicted"/>